<feature type="repeat" description="PPR" evidence="3">
    <location>
        <begin position="408"/>
        <end position="442"/>
    </location>
</feature>
<feature type="repeat" description="PPR" evidence="3">
    <location>
        <begin position="224"/>
        <end position="258"/>
    </location>
</feature>
<evidence type="ECO:0008006" key="6">
    <source>
        <dbReference type="Google" id="ProtNLM"/>
    </source>
</evidence>
<sequence length="504" mass="55796">MLRGLFSFRSRWHRLLSTSTPSADASHHHQLVIHIVSSSVGSLDDMVAALDRSGVAVTPALVNKVIDTCGILNDDGNNSSSSSSRRLLRFFSWCQRQVPHAQLEDDVFNRAIRVFAKMKDLTAMGLAISQLQEEGRIMALETFTLVADTLVKSGEEEKAVRLFGSLERARLLQNHNSGGGQLGGPFAGLLTVVHALCTRGHAGMARGVVWRHKRDLLSAEGEATRIIHESLVHGWCVHGNVGEVRRAMEAMRSLGIRPSIASYNDLLLCVCNRNAKFNPSALVPEATNLMTEMKTSGVPPTTISFNILLSRLARVRRVKEAYRILYLMRQGEAGCSPDWASYHIVIRLLYLTGRFVRGNRLLDEMLETGLLPGASFYHGLVGVLCGLEKVDHALQMLDRMKRYCGQCAGPTYDLLIAKLSKNGKFEQATNLWNEARERGIILQCSSDLLDPSKTEVFKLVAPENKLSSENYKKASQKQKKVSLGTREILNSSRATQVNGQHILP</sequence>
<accession>A0AAQ3KEH9</accession>
<dbReference type="NCBIfam" id="TIGR00756">
    <property type="entry name" value="PPR"/>
    <property type="match status" value="2"/>
</dbReference>
<dbReference type="InterPro" id="IPR002885">
    <property type="entry name" value="PPR_rpt"/>
</dbReference>
<keyword evidence="2" id="KW-0677">Repeat</keyword>
<reference evidence="4 5" key="1">
    <citation type="submission" date="2023-10" db="EMBL/GenBank/DDBJ databases">
        <title>Chromosome-scale genome assembly provides insights into flower coloration mechanisms of Canna indica.</title>
        <authorList>
            <person name="Li C."/>
        </authorList>
    </citation>
    <scope>NUCLEOTIDE SEQUENCE [LARGE SCALE GENOMIC DNA]</scope>
    <source>
        <tissue evidence="4">Flower</tissue>
    </source>
</reference>
<dbReference type="Proteomes" id="UP001327560">
    <property type="component" value="Chromosome 4"/>
</dbReference>
<keyword evidence="5" id="KW-1185">Reference proteome</keyword>
<dbReference type="InterPro" id="IPR011990">
    <property type="entry name" value="TPR-like_helical_dom_sf"/>
</dbReference>
<organism evidence="4 5">
    <name type="scientific">Canna indica</name>
    <name type="common">Indian-shot</name>
    <dbReference type="NCBI Taxonomy" id="4628"/>
    <lineage>
        <taxon>Eukaryota</taxon>
        <taxon>Viridiplantae</taxon>
        <taxon>Streptophyta</taxon>
        <taxon>Embryophyta</taxon>
        <taxon>Tracheophyta</taxon>
        <taxon>Spermatophyta</taxon>
        <taxon>Magnoliopsida</taxon>
        <taxon>Liliopsida</taxon>
        <taxon>Zingiberales</taxon>
        <taxon>Cannaceae</taxon>
        <taxon>Canna</taxon>
    </lineage>
</organism>
<dbReference type="EMBL" id="CP136893">
    <property type="protein sequence ID" value="WOL04316.1"/>
    <property type="molecule type" value="Genomic_DNA"/>
</dbReference>
<evidence type="ECO:0000256" key="1">
    <source>
        <dbReference type="ARBA" id="ARBA00007626"/>
    </source>
</evidence>
<gene>
    <name evidence="4" type="ORF">Cni_G13037</name>
</gene>
<dbReference type="Gene3D" id="1.25.40.10">
    <property type="entry name" value="Tetratricopeptide repeat domain"/>
    <property type="match status" value="2"/>
</dbReference>
<dbReference type="Pfam" id="PF13812">
    <property type="entry name" value="PPR_3"/>
    <property type="match status" value="1"/>
</dbReference>
<dbReference type="Pfam" id="PF01535">
    <property type="entry name" value="PPR"/>
    <property type="match status" value="2"/>
</dbReference>
<dbReference type="AlphaFoldDB" id="A0AAQ3KEH9"/>
<comment type="similarity">
    <text evidence="1">Belongs to the PPR family. P subfamily.</text>
</comment>
<evidence type="ECO:0000313" key="4">
    <source>
        <dbReference type="EMBL" id="WOL04316.1"/>
    </source>
</evidence>
<evidence type="ECO:0000256" key="3">
    <source>
        <dbReference type="PROSITE-ProRule" id="PRU00708"/>
    </source>
</evidence>
<evidence type="ECO:0000256" key="2">
    <source>
        <dbReference type="ARBA" id="ARBA00022737"/>
    </source>
</evidence>
<proteinExistence type="inferred from homology"/>
<dbReference type="PANTHER" id="PTHR47941">
    <property type="entry name" value="PENTATRICOPEPTIDE REPEAT-CONTAINING PROTEIN 3, MITOCHONDRIAL"/>
    <property type="match status" value="1"/>
</dbReference>
<evidence type="ECO:0000313" key="5">
    <source>
        <dbReference type="Proteomes" id="UP001327560"/>
    </source>
</evidence>
<feature type="repeat" description="PPR" evidence="3">
    <location>
        <begin position="338"/>
        <end position="372"/>
    </location>
</feature>
<name>A0AAQ3KEH9_9LILI</name>
<dbReference type="PROSITE" id="PS51375">
    <property type="entry name" value="PPR"/>
    <property type="match status" value="3"/>
</dbReference>
<protein>
    <recommendedName>
        <fullName evidence="6">Pentatricopeptide repeat-containing protein</fullName>
    </recommendedName>
</protein>